<dbReference type="Gene3D" id="3.40.50.1390">
    <property type="entry name" value="Resolvase, N-terminal catalytic domain"/>
    <property type="match status" value="1"/>
</dbReference>
<evidence type="ECO:0000313" key="6">
    <source>
        <dbReference type="Proteomes" id="UP000324974"/>
    </source>
</evidence>
<gene>
    <name evidence="5" type="ORF">PX52LOC_02741</name>
</gene>
<proteinExistence type="predicted"/>
<dbReference type="InterPro" id="IPR006119">
    <property type="entry name" value="Resolv_N"/>
</dbReference>
<dbReference type="GO" id="GO:0000150">
    <property type="term" value="F:DNA strand exchange activity"/>
    <property type="evidence" value="ECO:0007669"/>
    <property type="project" value="InterPro"/>
</dbReference>
<dbReference type="PROSITE" id="PS51737">
    <property type="entry name" value="RECOMBINASE_DNA_BIND"/>
    <property type="match status" value="1"/>
</dbReference>
<dbReference type="InterPro" id="IPR025827">
    <property type="entry name" value="Zn_ribbon_recom_dom"/>
</dbReference>
<evidence type="ECO:0000259" key="3">
    <source>
        <dbReference type="PROSITE" id="PS51736"/>
    </source>
</evidence>
<accession>A0A5C1AB52</accession>
<organism evidence="5 6">
    <name type="scientific">Limnoglobus roseus</name>
    <dbReference type="NCBI Taxonomy" id="2598579"/>
    <lineage>
        <taxon>Bacteria</taxon>
        <taxon>Pseudomonadati</taxon>
        <taxon>Planctomycetota</taxon>
        <taxon>Planctomycetia</taxon>
        <taxon>Gemmatales</taxon>
        <taxon>Gemmataceae</taxon>
        <taxon>Limnoglobus</taxon>
    </lineage>
</organism>
<feature type="domain" description="Resolvase/invertase-type recombinase catalytic" evidence="3">
    <location>
        <begin position="7"/>
        <end position="155"/>
    </location>
</feature>
<dbReference type="InterPro" id="IPR038109">
    <property type="entry name" value="DNA_bind_recomb_sf"/>
</dbReference>
<dbReference type="KEGG" id="lrs:PX52LOC_02741"/>
<dbReference type="InterPro" id="IPR011109">
    <property type="entry name" value="DNA_bind_recombinase_dom"/>
</dbReference>
<dbReference type="PANTHER" id="PTHR30461:SF2">
    <property type="entry name" value="SERINE RECOMBINASE PINE-RELATED"/>
    <property type="match status" value="1"/>
</dbReference>
<evidence type="ECO:0008006" key="7">
    <source>
        <dbReference type="Google" id="ProtNLM"/>
    </source>
</evidence>
<dbReference type="PROSITE" id="PS51736">
    <property type="entry name" value="RECOMBINASES_3"/>
    <property type="match status" value="1"/>
</dbReference>
<sequence length="617" mass="70567">MDTFIGPFAWYVRRSDSKSDLDRQRKLLSDWCASNTITVPDLYRYEDTGSRDLSDKRPNFQRLIKDAQAKRFKTILVASFDRFGMEDTDEAGHYRRVLNKSGVILYSIEPDEGDLTAKDQATIIKLFFKAEASRIEQQKKGSRSITGKASQLQKAHSFMGGAVPYGYDKKCVTATGELLWTLHYLTPGKRVAHMPDGTHRNFFGDKNSHPVKARSDRVILVPSRDTTRIDAIKTMFDLWTRFDLSILTVCKRLNGSGHRHYGDLWKAHTVRGILANEVYAGSVVYNRRKHGRFAASENGREVHHAYKDKHTKYKRDVSKWIVIPNTHEPLIERKAFDKSTAKLTALERTKTIAPRHADLWLRRFAFCGHCGQQMHARHVGGHPYLICGVRKREVSIGATPTCQFNSVRAEVLEKQVAEHFRDLFAKLKDGDRETVAKLEAKIDTELGFYRDKWLKMEEELVPLAVRFGLPLDEDRLLIETIREASRDREEVRHAQAEFFFSRDNRIKEELATKKAEHVSITEKWATASGPQAPILKKMCDRLETDIADLEGQIFERWTADIRQRIAAIDQLKLSLGSISDRMKTADGTAKSEALREVLGRLNVHFALKSGPKAKSRV</sequence>
<dbReference type="Pfam" id="PF00239">
    <property type="entry name" value="Resolvase"/>
    <property type="match status" value="1"/>
</dbReference>
<dbReference type="Pfam" id="PF07508">
    <property type="entry name" value="Recombinase"/>
    <property type="match status" value="1"/>
</dbReference>
<reference evidence="6" key="1">
    <citation type="submission" date="2019-08" db="EMBL/GenBank/DDBJ databases">
        <title>Limnoglobus roseus gen. nov., sp. nov., a novel freshwater planctomycete with a giant genome from the family Gemmataceae.</title>
        <authorList>
            <person name="Kulichevskaya I.S."/>
            <person name="Naumoff D.G."/>
            <person name="Miroshnikov K."/>
            <person name="Ivanova A."/>
            <person name="Philippov D.A."/>
            <person name="Hakobyan A."/>
            <person name="Rijpstra I.C."/>
            <person name="Sinninghe Damste J.S."/>
            <person name="Liesack W."/>
            <person name="Dedysh S.N."/>
        </authorList>
    </citation>
    <scope>NUCLEOTIDE SEQUENCE [LARGE SCALE GENOMIC DNA]</scope>
    <source>
        <strain evidence="6">PX52</strain>
    </source>
</reference>
<evidence type="ECO:0000313" key="5">
    <source>
        <dbReference type="EMBL" id="QEL15805.1"/>
    </source>
</evidence>
<protein>
    <recommendedName>
        <fullName evidence="7">Recombinase family protein</fullName>
    </recommendedName>
</protein>
<dbReference type="SUPFAM" id="SSF53041">
    <property type="entry name" value="Resolvase-like"/>
    <property type="match status" value="1"/>
</dbReference>
<dbReference type="OrthoDB" id="239984at2"/>
<dbReference type="EMBL" id="CP042425">
    <property type="protein sequence ID" value="QEL15805.1"/>
    <property type="molecule type" value="Genomic_DNA"/>
</dbReference>
<evidence type="ECO:0000259" key="4">
    <source>
        <dbReference type="PROSITE" id="PS51737"/>
    </source>
</evidence>
<dbReference type="InterPro" id="IPR036162">
    <property type="entry name" value="Resolvase-like_N_sf"/>
</dbReference>
<dbReference type="InterPro" id="IPR050639">
    <property type="entry name" value="SSR_resolvase"/>
</dbReference>
<dbReference type="Proteomes" id="UP000324974">
    <property type="component" value="Chromosome"/>
</dbReference>
<dbReference type="CDD" id="cd00338">
    <property type="entry name" value="Ser_Recombinase"/>
    <property type="match status" value="1"/>
</dbReference>
<keyword evidence="2" id="KW-0233">DNA recombination</keyword>
<keyword evidence="1" id="KW-0238">DNA-binding</keyword>
<feature type="domain" description="Recombinase" evidence="4">
    <location>
        <begin position="210"/>
        <end position="349"/>
    </location>
</feature>
<dbReference type="SMART" id="SM00857">
    <property type="entry name" value="Resolvase"/>
    <property type="match status" value="1"/>
</dbReference>
<evidence type="ECO:0000256" key="1">
    <source>
        <dbReference type="ARBA" id="ARBA00023125"/>
    </source>
</evidence>
<dbReference type="Gene3D" id="3.90.1750.20">
    <property type="entry name" value="Putative Large Serine Recombinase, Chain B, Domain 2"/>
    <property type="match status" value="1"/>
</dbReference>
<evidence type="ECO:0000256" key="2">
    <source>
        <dbReference type="ARBA" id="ARBA00023172"/>
    </source>
</evidence>
<dbReference type="Pfam" id="PF13408">
    <property type="entry name" value="Zn_ribbon_recom"/>
    <property type="match status" value="1"/>
</dbReference>
<keyword evidence="6" id="KW-1185">Reference proteome</keyword>
<name>A0A5C1AB52_9BACT</name>
<dbReference type="GO" id="GO:0003677">
    <property type="term" value="F:DNA binding"/>
    <property type="evidence" value="ECO:0007669"/>
    <property type="project" value="UniProtKB-KW"/>
</dbReference>
<dbReference type="PANTHER" id="PTHR30461">
    <property type="entry name" value="DNA-INVERTASE FROM LAMBDOID PROPHAGE"/>
    <property type="match status" value="1"/>
</dbReference>
<dbReference type="AlphaFoldDB" id="A0A5C1AB52"/>